<name>A0A5B0VEH1_9GAMM</name>
<dbReference type="CDD" id="cd00063">
    <property type="entry name" value="FN3"/>
    <property type="match status" value="1"/>
</dbReference>
<dbReference type="Proteomes" id="UP000323161">
    <property type="component" value="Unassembled WGS sequence"/>
</dbReference>
<dbReference type="PROSITE" id="PS50853">
    <property type="entry name" value="FN3"/>
    <property type="match status" value="1"/>
</dbReference>
<reference evidence="2 3" key="1">
    <citation type="submission" date="2019-08" db="EMBL/GenBank/DDBJ databases">
        <title>Marinobacter ZYF650 sp. nov., a marine bacterium isolated from seawater of the Mariana trench.</title>
        <authorList>
            <person name="Ahmad W."/>
        </authorList>
    </citation>
    <scope>NUCLEOTIDE SEQUENCE [LARGE SCALE GENOMIC DNA]</scope>
    <source>
        <strain evidence="2 3">ZYF650</strain>
    </source>
</reference>
<dbReference type="AlphaFoldDB" id="A0A5B0VEH1"/>
<dbReference type="InterPro" id="IPR013783">
    <property type="entry name" value="Ig-like_fold"/>
</dbReference>
<dbReference type="InterPro" id="IPR003961">
    <property type="entry name" value="FN3_dom"/>
</dbReference>
<evidence type="ECO:0000313" key="2">
    <source>
        <dbReference type="EMBL" id="KAA1172431.1"/>
    </source>
</evidence>
<feature type="domain" description="Fibronectin type-III" evidence="1">
    <location>
        <begin position="67"/>
        <end position="166"/>
    </location>
</feature>
<gene>
    <name evidence="2" type="ORF">FWJ25_14715</name>
</gene>
<evidence type="ECO:0000259" key="1">
    <source>
        <dbReference type="PROSITE" id="PS50853"/>
    </source>
</evidence>
<dbReference type="SUPFAM" id="SSF49265">
    <property type="entry name" value="Fibronectin type III"/>
    <property type="match status" value="1"/>
</dbReference>
<dbReference type="Gene3D" id="2.60.40.10">
    <property type="entry name" value="Immunoglobulins"/>
    <property type="match status" value="1"/>
</dbReference>
<proteinExistence type="predicted"/>
<organism evidence="2 3">
    <name type="scientific">Marinobacter salinexigens</name>
    <dbReference type="NCBI Taxonomy" id="2919747"/>
    <lineage>
        <taxon>Bacteria</taxon>
        <taxon>Pseudomonadati</taxon>
        <taxon>Pseudomonadota</taxon>
        <taxon>Gammaproteobacteria</taxon>
        <taxon>Pseudomonadales</taxon>
        <taxon>Marinobacteraceae</taxon>
        <taxon>Marinobacter</taxon>
    </lineage>
</organism>
<sequence length="166" mass="17881">MTSLSAGHRKPCPTEYVLPALVLSLAVFLGGCQEDDRAARTTASQASELAENRIDLATNSLLDTFGQTGPETLQRAVSSEPKTLSWNPPLTREDGSALSPGQIAGFRIYYRLRHQDSYSIIPINDPSVTSFTLGDFSAGAYEFAITTVDVNGLESQRSDPVTADLI</sequence>
<accession>A0A5B0VEH1</accession>
<protein>
    <submittedName>
        <fullName evidence="2">Fibronectin type III domain-containing protein</fullName>
    </submittedName>
</protein>
<keyword evidence="3" id="KW-1185">Reference proteome</keyword>
<dbReference type="InterPro" id="IPR036116">
    <property type="entry name" value="FN3_sf"/>
</dbReference>
<comment type="caution">
    <text evidence="2">The sequence shown here is derived from an EMBL/GenBank/DDBJ whole genome shotgun (WGS) entry which is preliminary data.</text>
</comment>
<dbReference type="EMBL" id="VTUU01000007">
    <property type="protein sequence ID" value="KAA1172431.1"/>
    <property type="molecule type" value="Genomic_DNA"/>
</dbReference>
<evidence type="ECO:0000313" key="3">
    <source>
        <dbReference type="Proteomes" id="UP000323161"/>
    </source>
</evidence>